<keyword evidence="1" id="KW-0732">Signal</keyword>
<feature type="chain" id="PRO_5016819703" evidence="1">
    <location>
        <begin position="23"/>
        <end position="504"/>
    </location>
</feature>
<evidence type="ECO:0000313" key="3">
    <source>
        <dbReference type="EMBL" id="RDD83605.1"/>
    </source>
</evidence>
<protein>
    <submittedName>
        <fullName evidence="3">Transglutaminase domain-containing protein</fullName>
    </submittedName>
</protein>
<feature type="domain" description="Transglutaminase-like" evidence="2">
    <location>
        <begin position="380"/>
        <end position="446"/>
    </location>
</feature>
<name>A0A369UU86_9GAMM</name>
<dbReference type="EMBL" id="QQAH01000001">
    <property type="protein sequence ID" value="RDD83605.1"/>
    <property type="molecule type" value="Genomic_DNA"/>
</dbReference>
<evidence type="ECO:0000256" key="1">
    <source>
        <dbReference type="SAM" id="SignalP"/>
    </source>
</evidence>
<dbReference type="InterPro" id="IPR038765">
    <property type="entry name" value="Papain-like_cys_pep_sf"/>
</dbReference>
<proteinExistence type="predicted"/>
<sequence length="504" mass="55583">MRSLIALLLLVLTLCPAPSLRAAVPTAEPATTELTWMSVRLGGRKIGHLQIEHRLENNTVMTTQTLSIMLNRNGKSIPFTNVSRTVETTTGEALSFSARTSMSAIDSTVNGERQPDGRYKVTTTVGGASHETIMEWPQGAMLTEGQRLTMLAASSHTGQHYQLLMFDPSGLQVVPVQMDVLGDEHVDLPGGTETLNHQRQILQQAHGNQIMDLWLDKRGQARKGTLSMIGRQLDMLACDETCAMAPVQDLDMFRAAMVESPRPLTPNLRESFLRYRVHIKGNATQPLIDTDEQHVFNIGNGEWFVDIGGPRSGGQPPPVEEDKLPNAWLQSDAPAVRNLAAQAVGDASNDRQRMRRLRIFVSRYITQHGLDIGYASALEVVSNRQGDCTEYAVLLAAMARAQGIPARVVTGMVYADRYANTSRVFLPHAWVQAWVEGRWQSYDSALRRFDSTHIALDSGDGDPWHFFNATDLFSAMRIEEVFPYWEQSVPGPAPPPGATSGGGR</sequence>
<evidence type="ECO:0000259" key="2">
    <source>
        <dbReference type="SMART" id="SM00460"/>
    </source>
</evidence>
<reference evidence="3 4" key="1">
    <citation type="submission" date="2018-07" db="EMBL/GenBank/DDBJ databases">
        <title>Dyella tabacisoli L4-6T, whole genome shotgun sequence.</title>
        <authorList>
            <person name="Zhou X.-K."/>
            <person name="Li W.-J."/>
            <person name="Duan Y.-Q."/>
        </authorList>
    </citation>
    <scope>NUCLEOTIDE SEQUENCE [LARGE SCALE GENOMIC DNA]</scope>
    <source>
        <strain evidence="3 4">L4-6</strain>
    </source>
</reference>
<dbReference type="Gene3D" id="3.10.620.30">
    <property type="match status" value="1"/>
</dbReference>
<dbReference type="AlphaFoldDB" id="A0A369UU86"/>
<dbReference type="InterPro" id="IPR002931">
    <property type="entry name" value="Transglutaminase-like"/>
</dbReference>
<dbReference type="Proteomes" id="UP000253782">
    <property type="component" value="Unassembled WGS sequence"/>
</dbReference>
<dbReference type="PANTHER" id="PTHR33490">
    <property type="entry name" value="BLR5614 PROTEIN-RELATED"/>
    <property type="match status" value="1"/>
</dbReference>
<dbReference type="OrthoDB" id="9804872at2"/>
<organism evidence="3 4">
    <name type="scientific">Dyella tabacisoli</name>
    <dbReference type="NCBI Taxonomy" id="2282381"/>
    <lineage>
        <taxon>Bacteria</taxon>
        <taxon>Pseudomonadati</taxon>
        <taxon>Pseudomonadota</taxon>
        <taxon>Gammaproteobacteria</taxon>
        <taxon>Lysobacterales</taxon>
        <taxon>Rhodanobacteraceae</taxon>
        <taxon>Dyella</taxon>
    </lineage>
</organism>
<dbReference type="Pfam" id="PF01841">
    <property type="entry name" value="Transglut_core"/>
    <property type="match status" value="1"/>
</dbReference>
<feature type="signal peptide" evidence="1">
    <location>
        <begin position="1"/>
        <end position="22"/>
    </location>
</feature>
<dbReference type="RefSeq" id="WP_114843996.1">
    <property type="nucleotide sequence ID" value="NZ_JBHSPE010000001.1"/>
</dbReference>
<evidence type="ECO:0000313" key="4">
    <source>
        <dbReference type="Proteomes" id="UP000253782"/>
    </source>
</evidence>
<dbReference type="PANTHER" id="PTHR33490:SF3">
    <property type="entry name" value="CONSERVED INTEGRAL MEMBRANE PROTEIN"/>
    <property type="match status" value="1"/>
</dbReference>
<dbReference type="SMART" id="SM00460">
    <property type="entry name" value="TGc"/>
    <property type="match status" value="1"/>
</dbReference>
<gene>
    <name evidence="3" type="ORF">DVJ77_03250</name>
</gene>
<keyword evidence="4" id="KW-1185">Reference proteome</keyword>
<comment type="caution">
    <text evidence="3">The sequence shown here is derived from an EMBL/GenBank/DDBJ whole genome shotgun (WGS) entry which is preliminary data.</text>
</comment>
<dbReference type="SUPFAM" id="SSF54001">
    <property type="entry name" value="Cysteine proteinases"/>
    <property type="match status" value="1"/>
</dbReference>
<accession>A0A369UU86</accession>